<accession>A0A1H2JP17</accession>
<evidence type="ECO:0000256" key="5">
    <source>
        <dbReference type="PIRSR" id="PIRSR037238-1"/>
    </source>
</evidence>
<dbReference type="SUPFAM" id="SSF55031">
    <property type="entry name" value="Bacterial exopeptidase dimerisation domain"/>
    <property type="match status" value="1"/>
</dbReference>
<dbReference type="PANTHER" id="PTHR43808">
    <property type="entry name" value="ACETYLORNITHINE DEACETYLASE"/>
    <property type="match status" value="1"/>
</dbReference>
<gene>
    <name evidence="7" type="ORF">SAMN04488563_2911</name>
</gene>
<evidence type="ECO:0000256" key="4">
    <source>
        <dbReference type="ARBA" id="ARBA00022833"/>
    </source>
</evidence>
<dbReference type="STRING" id="419479.SAMN04488563_2911"/>
<dbReference type="SUPFAM" id="SSF53187">
    <property type="entry name" value="Zn-dependent exopeptidases"/>
    <property type="match status" value="1"/>
</dbReference>
<evidence type="ECO:0000259" key="6">
    <source>
        <dbReference type="Pfam" id="PF07687"/>
    </source>
</evidence>
<dbReference type="PANTHER" id="PTHR43808:SF9">
    <property type="entry name" value="BLL0789 PROTEIN"/>
    <property type="match status" value="1"/>
</dbReference>
<keyword evidence="7" id="KW-0645">Protease</keyword>
<dbReference type="PIRSF" id="PIRSF037238">
    <property type="entry name" value="Carboxypeptidase_G2"/>
    <property type="match status" value="1"/>
</dbReference>
<dbReference type="InterPro" id="IPR050072">
    <property type="entry name" value="Peptidase_M20A"/>
</dbReference>
<keyword evidence="7" id="KW-0121">Carboxypeptidase</keyword>
<dbReference type="InterPro" id="IPR001261">
    <property type="entry name" value="ArgE/DapE_CS"/>
</dbReference>
<proteinExistence type="predicted"/>
<keyword evidence="3" id="KW-0378">Hydrolase</keyword>
<dbReference type="Proteomes" id="UP000182977">
    <property type="component" value="Chromosome I"/>
</dbReference>
<organism evidence="7 8">
    <name type="scientific">Jiangella alkaliphila</name>
    <dbReference type="NCBI Taxonomy" id="419479"/>
    <lineage>
        <taxon>Bacteria</taxon>
        <taxon>Bacillati</taxon>
        <taxon>Actinomycetota</taxon>
        <taxon>Actinomycetes</taxon>
        <taxon>Jiangellales</taxon>
        <taxon>Jiangellaceae</taxon>
        <taxon>Jiangella</taxon>
    </lineage>
</organism>
<protein>
    <submittedName>
        <fullName evidence="7">Glutamate carboxypeptidase</fullName>
    </submittedName>
</protein>
<keyword evidence="8" id="KW-1185">Reference proteome</keyword>
<evidence type="ECO:0000313" key="8">
    <source>
        <dbReference type="Proteomes" id="UP000182977"/>
    </source>
</evidence>
<dbReference type="Pfam" id="PF01546">
    <property type="entry name" value="Peptidase_M20"/>
    <property type="match status" value="1"/>
</dbReference>
<dbReference type="GO" id="GO:0046872">
    <property type="term" value="F:metal ion binding"/>
    <property type="evidence" value="ECO:0007669"/>
    <property type="project" value="UniProtKB-KW"/>
</dbReference>
<dbReference type="PROSITE" id="PS00758">
    <property type="entry name" value="ARGE_DAPE_CPG2_1"/>
    <property type="match status" value="1"/>
</dbReference>
<reference evidence="8" key="1">
    <citation type="submission" date="2016-10" db="EMBL/GenBank/DDBJ databases">
        <authorList>
            <person name="Varghese N."/>
            <person name="Submissions S."/>
        </authorList>
    </citation>
    <scope>NUCLEOTIDE SEQUENCE [LARGE SCALE GENOMIC DNA]</scope>
    <source>
        <strain evidence="8">DSM 45079</strain>
    </source>
</reference>
<comment type="cofactor">
    <cofactor evidence="1">
        <name>Zn(2+)</name>
        <dbReference type="ChEBI" id="CHEBI:29105"/>
    </cofactor>
</comment>
<keyword evidence="2" id="KW-0479">Metal-binding</keyword>
<evidence type="ECO:0000256" key="2">
    <source>
        <dbReference type="ARBA" id="ARBA00022723"/>
    </source>
</evidence>
<feature type="active site" description="Proton acceptor" evidence="5">
    <location>
        <position position="129"/>
    </location>
</feature>
<evidence type="ECO:0000313" key="7">
    <source>
        <dbReference type="EMBL" id="SDU58092.1"/>
    </source>
</evidence>
<feature type="active site" evidence="5">
    <location>
        <position position="73"/>
    </location>
</feature>
<dbReference type="AlphaFoldDB" id="A0A1H2JP17"/>
<keyword evidence="4" id="KW-0862">Zinc</keyword>
<dbReference type="RefSeq" id="WP_046767388.1">
    <property type="nucleotide sequence ID" value="NZ_KQ061221.1"/>
</dbReference>
<dbReference type="GO" id="GO:0004180">
    <property type="term" value="F:carboxypeptidase activity"/>
    <property type="evidence" value="ECO:0007669"/>
    <property type="project" value="UniProtKB-KW"/>
</dbReference>
<dbReference type="InterPro" id="IPR036264">
    <property type="entry name" value="Bact_exopeptidase_dim_dom"/>
</dbReference>
<dbReference type="InterPro" id="IPR002933">
    <property type="entry name" value="Peptidase_M20"/>
</dbReference>
<name>A0A1H2JP17_9ACTN</name>
<dbReference type="InterPro" id="IPR011650">
    <property type="entry name" value="Peptidase_M20_dimer"/>
</dbReference>
<dbReference type="Gene3D" id="3.30.70.360">
    <property type="match status" value="1"/>
</dbReference>
<dbReference type="EMBL" id="LT629791">
    <property type="protein sequence ID" value="SDU58092.1"/>
    <property type="molecule type" value="Genomic_DNA"/>
</dbReference>
<feature type="domain" description="Peptidase M20 dimerisation" evidence="6">
    <location>
        <begin position="164"/>
        <end position="253"/>
    </location>
</feature>
<dbReference type="InterPro" id="IPR017150">
    <property type="entry name" value="Pept_M20_glutamate_carboxypep"/>
</dbReference>
<evidence type="ECO:0000256" key="3">
    <source>
        <dbReference type="ARBA" id="ARBA00022801"/>
    </source>
</evidence>
<evidence type="ECO:0000256" key="1">
    <source>
        <dbReference type="ARBA" id="ARBA00001947"/>
    </source>
</evidence>
<sequence length="379" mass="38438">MSTAAAMTADLRTLVECESPSADRAAVAASADGVAALGERLTGAAPERLVVDGRTHLRWRFGPPGVLLLGHHDTVWPVGSLAEHPWRVSEGRAYGPGCFDMKAGLVQLFHALAGLSSLDGITVLVTGDEELGALTSRPLLHEEAARAEAAFVLEASADGGALKTARKGVAWYEVHVTGRAAHAGLEPWNGVNAAVELAHQIHAIAALDRGPHGATVTPTLTAAGTTANTVPGTASVHVDARVPTADEARRVDDGLAALRPVLDGARVDVVPGPRHPPFEPSSSASLYALAVEVADRLGLGPLTSAHVGGASDGNIVAGDGTPTLDGLGAVGAGAHAPGEYVVVDELPRRAALLAGLVDAVRAGSSGRTNRAAVDGAGRP</sequence>
<dbReference type="Pfam" id="PF07687">
    <property type="entry name" value="M20_dimer"/>
    <property type="match status" value="1"/>
</dbReference>
<dbReference type="Gene3D" id="3.40.630.10">
    <property type="entry name" value="Zn peptidases"/>
    <property type="match status" value="1"/>
</dbReference>